<feature type="signal peptide" evidence="2">
    <location>
        <begin position="1"/>
        <end position="28"/>
    </location>
</feature>
<gene>
    <name evidence="3" type="ORF">SAMN02745196_00822</name>
</gene>
<evidence type="ECO:0000313" key="3">
    <source>
        <dbReference type="EMBL" id="SHH57285.1"/>
    </source>
</evidence>
<organism evidence="3 4">
    <name type="scientific">Clostridium collagenovorans DSM 3089</name>
    <dbReference type="NCBI Taxonomy" id="1121306"/>
    <lineage>
        <taxon>Bacteria</taxon>
        <taxon>Bacillati</taxon>
        <taxon>Bacillota</taxon>
        <taxon>Clostridia</taxon>
        <taxon>Eubacteriales</taxon>
        <taxon>Clostridiaceae</taxon>
        <taxon>Clostridium</taxon>
    </lineage>
</organism>
<evidence type="ECO:0000256" key="1">
    <source>
        <dbReference type="SAM" id="MobiDB-lite"/>
    </source>
</evidence>
<evidence type="ECO:0000313" key="4">
    <source>
        <dbReference type="Proteomes" id="UP000184526"/>
    </source>
</evidence>
<evidence type="ECO:0008006" key="5">
    <source>
        <dbReference type="Google" id="ProtNLM"/>
    </source>
</evidence>
<dbReference type="EMBL" id="FQXP01000003">
    <property type="protein sequence ID" value="SHH57285.1"/>
    <property type="molecule type" value="Genomic_DNA"/>
</dbReference>
<dbReference type="PROSITE" id="PS51257">
    <property type="entry name" value="PROKAR_LIPOPROTEIN"/>
    <property type="match status" value="1"/>
</dbReference>
<sequence length="496" mass="53111">MKKNFKKLSACALVAVLGLSCTVHPVHAEKTEAVMQSDTDEILELDQTAVPMEKSTDIESKSTPEQENEKVQKVTNEPVGMVQAEAIENIGGQEDESQEQMEAVNALLSARASIIDISDVDANITQSGDYMITGTATSHKIIVSDGVTANITFQNMNLKSPNGNLKISSNAKVYITLIGENIIQASQDGFGDAVNIADNAELHFTEQSTGSIKLHGASNYWGGGTAVKGGNLYIHGGTVTMIGGNKVKNDYGKSYDVNSIIVTGGIINCYAGGFNSTIPGDCSATYQVFKTPVPEFTAIKTANSIIVNLTNYQEPYGEVYYKLDDGNWGTNNTFSNLRANSSHIVSVQYAGQGSYTQSDEVQHTISTNNATYKITIPATTLIVGKLESTSTISASKDEPFDLGYQGQVDVTIKNDGNVTDDAKLKLTRQNDTAKYIVTSALLVNGKALGNVNTSVATFKANTDNGVNVCFAQPTETNIPVGDYKGTITFEILYSEK</sequence>
<dbReference type="RefSeq" id="WP_072830308.1">
    <property type="nucleotide sequence ID" value="NZ_FQXP01000003.1"/>
</dbReference>
<feature type="chain" id="PRO_5009914121" description="Bacterial repeat domain-containing protein" evidence="2">
    <location>
        <begin position="29"/>
        <end position="496"/>
    </location>
</feature>
<protein>
    <recommendedName>
        <fullName evidence="5">Bacterial repeat domain-containing protein</fullName>
    </recommendedName>
</protein>
<keyword evidence="4" id="KW-1185">Reference proteome</keyword>
<feature type="compositionally biased region" description="Basic and acidic residues" evidence="1">
    <location>
        <begin position="54"/>
        <end position="72"/>
    </location>
</feature>
<dbReference type="AlphaFoldDB" id="A0A1M5U2H3"/>
<name>A0A1M5U2H3_9CLOT</name>
<evidence type="ECO:0000256" key="2">
    <source>
        <dbReference type="SAM" id="SignalP"/>
    </source>
</evidence>
<proteinExistence type="predicted"/>
<reference evidence="3 4" key="1">
    <citation type="submission" date="2016-11" db="EMBL/GenBank/DDBJ databases">
        <authorList>
            <person name="Jaros S."/>
            <person name="Januszkiewicz K."/>
            <person name="Wedrychowicz H."/>
        </authorList>
    </citation>
    <scope>NUCLEOTIDE SEQUENCE [LARGE SCALE GENOMIC DNA]</scope>
    <source>
        <strain evidence="3 4">DSM 3089</strain>
    </source>
</reference>
<dbReference type="Proteomes" id="UP000184526">
    <property type="component" value="Unassembled WGS sequence"/>
</dbReference>
<feature type="region of interest" description="Disordered" evidence="1">
    <location>
        <begin position="49"/>
        <end position="72"/>
    </location>
</feature>
<dbReference type="STRING" id="1121306.SAMN02745196_00822"/>
<keyword evidence="2" id="KW-0732">Signal</keyword>
<dbReference type="OrthoDB" id="2040569at2"/>
<accession>A0A1M5U2H3</accession>